<dbReference type="RefSeq" id="XP_047758143.1">
    <property type="nucleotide sequence ID" value="XM_047902300.1"/>
</dbReference>
<dbReference type="OrthoDB" id="5308957at2759"/>
<name>A0A9Q8LAC3_PASFU</name>
<reference evidence="3" key="1">
    <citation type="submission" date="2021-12" db="EMBL/GenBank/DDBJ databases">
        <authorList>
            <person name="Zaccaron A."/>
            <person name="Stergiopoulos I."/>
        </authorList>
    </citation>
    <scope>NUCLEOTIDE SEQUENCE</scope>
    <source>
        <strain evidence="3">Race5_Kim</strain>
    </source>
</reference>
<accession>A0A9Q8LAC3</accession>
<dbReference type="InterPro" id="IPR025676">
    <property type="entry name" value="Clr5_dom"/>
</dbReference>
<keyword evidence="4" id="KW-1185">Reference proteome</keyword>
<sequence length="570" mass="63547">MANMSDCSITRGPSAEQWRTHRDEITAMYLRQSLSCMRKHMDQQYGFRASKRMFDARFKSWGVQKNLRRADKEKFIHGMTKATSFSENDMKKVKRFLTAQQRLDRSKSLSSSPGRGYGQSSSEASSPHTSQEHTPSSSDQSIVDGSPSSEAITSPQGSQNLSQRRLYNPLGVDTILPSERLDRLSLAATFTTPSGTSFRKDNNDDCIPMTMQLSSSAADRNVELLWTTMDHFISFKIQYTPSNISQHMFLNEGATDTSRSFWDRVENAIYQSKIGNTEGLAVPAFNDAKRLLQSLFRSGQVSLDFVRKALYTLSPTNTVMCSESRTELMKLIREYAAKGLGVDHPVTKVCAILLADEESSDLSRRALLKMYEMISDGFGDHGESHPASCKVMDSVITLARRTGEQELRKVSNPSPARRARELATAISLAGDAHQLAIIQFGLDSVEARQAAYTLAELYTVTQDHIQAHALRLEIVQRGSWSKIGPSRSTICEDAISAYTMESIAEHCEKENDYQGSTTWLARADSIASKIWDDSNISRTHISNKLHNACARLGESMISASAWRSQSHGPM</sequence>
<feature type="domain" description="Clr5" evidence="2">
    <location>
        <begin position="14"/>
        <end position="65"/>
    </location>
</feature>
<dbReference type="Proteomes" id="UP000756132">
    <property type="component" value="Chromosome 2"/>
</dbReference>
<evidence type="ECO:0000313" key="3">
    <source>
        <dbReference type="EMBL" id="UJO13777.1"/>
    </source>
</evidence>
<gene>
    <name evidence="3" type="ORF">CLAFUR5_03152</name>
</gene>
<protein>
    <recommendedName>
        <fullName evidence="2">Clr5 domain-containing protein</fullName>
    </recommendedName>
</protein>
<feature type="compositionally biased region" description="Polar residues" evidence="1">
    <location>
        <begin position="108"/>
        <end position="165"/>
    </location>
</feature>
<dbReference type="GeneID" id="71983030"/>
<dbReference type="Pfam" id="PF14420">
    <property type="entry name" value="Clr5"/>
    <property type="match status" value="1"/>
</dbReference>
<evidence type="ECO:0000256" key="1">
    <source>
        <dbReference type="SAM" id="MobiDB-lite"/>
    </source>
</evidence>
<dbReference type="PANTHER" id="PTHR38788:SF3">
    <property type="entry name" value="CLR5 DOMAIN-CONTAINING PROTEIN"/>
    <property type="match status" value="1"/>
</dbReference>
<dbReference type="EMBL" id="CP090164">
    <property type="protein sequence ID" value="UJO13777.1"/>
    <property type="molecule type" value="Genomic_DNA"/>
</dbReference>
<proteinExistence type="predicted"/>
<organism evidence="3 4">
    <name type="scientific">Passalora fulva</name>
    <name type="common">Tomato leaf mold</name>
    <name type="synonym">Cladosporium fulvum</name>
    <dbReference type="NCBI Taxonomy" id="5499"/>
    <lineage>
        <taxon>Eukaryota</taxon>
        <taxon>Fungi</taxon>
        <taxon>Dikarya</taxon>
        <taxon>Ascomycota</taxon>
        <taxon>Pezizomycotina</taxon>
        <taxon>Dothideomycetes</taxon>
        <taxon>Dothideomycetidae</taxon>
        <taxon>Mycosphaerellales</taxon>
        <taxon>Mycosphaerellaceae</taxon>
        <taxon>Fulvia</taxon>
    </lineage>
</organism>
<dbReference type="PANTHER" id="PTHR38788">
    <property type="entry name" value="CLR5 DOMAIN-CONTAINING PROTEIN"/>
    <property type="match status" value="1"/>
</dbReference>
<feature type="region of interest" description="Disordered" evidence="1">
    <location>
        <begin position="98"/>
        <end position="165"/>
    </location>
</feature>
<evidence type="ECO:0000313" key="4">
    <source>
        <dbReference type="Proteomes" id="UP000756132"/>
    </source>
</evidence>
<dbReference type="AlphaFoldDB" id="A0A9Q8LAC3"/>
<dbReference type="KEGG" id="ffu:CLAFUR5_03152"/>
<evidence type="ECO:0000259" key="2">
    <source>
        <dbReference type="Pfam" id="PF14420"/>
    </source>
</evidence>
<reference evidence="3" key="2">
    <citation type="journal article" date="2022" name="Microb. Genom.">
        <title>A chromosome-scale genome assembly of the tomato pathogen Cladosporium fulvum reveals a compartmentalized genome architecture and the presence of a dispensable chromosome.</title>
        <authorList>
            <person name="Zaccaron A.Z."/>
            <person name="Chen L.H."/>
            <person name="Samaras A."/>
            <person name="Stergiopoulos I."/>
        </authorList>
    </citation>
    <scope>NUCLEOTIDE SEQUENCE</scope>
    <source>
        <strain evidence="3">Race5_Kim</strain>
    </source>
</reference>